<evidence type="ECO:0000256" key="2">
    <source>
        <dbReference type="ARBA" id="ARBA00004240"/>
    </source>
</evidence>
<dbReference type="SUPFAM" id="SSF48371">
    <property type="entry name" value="ARM repeat"/>
    <property type="match status" value="1"/>
</dbReference>
<sequence length="680" mass="73473">MSGSISQLFDNIPDNEVQRAKALGRVADIAQNLWKTEPGSPDLDILARRAGDAARVEENRTPLGESGLLEFFCSVVSTQGVRSTLIVQCLRIIGNSSADKDENRARVVASGCLPSIVSLLNDDSILAYVIPVLFNICVDYEPAQKAIYQAGINPELISLVSGPRLEGAAPLMSYISKLLGFVATQEPEANLVHPATPFVLLSLANNQPSPIDIEDFLGQASVALTYLSQEQFQQSFLETRGSINLILQTFSTACEDSDASQDPDDEPQLKQVQAAFTATLADLSAQPLFASSCPLDGPEVQTLQDWISTPHIPLRSAACLTLGNIARSDEKCIYLVQQRGIHKPLIKSLTDPENVDAGLLHSILSFLKNLAIPAENKPILGNAGLLETDVLPRIWDLDTQTQVQFDAVSLTRLLLVGCLENVHRICAPLAEDAASPLHARSKLHLLIDLNARSDQEPTQMETARAITTVCRVLHSLDSPHTPQSKIPTDSPPSTTATPAESLKAFYSTHSTITDAMQRLIQQTKFPALRSEQLFVFALMARTSEGAAAVARAMHHAELVSAIVEIVTGEQATPTPTSTSTSNVESDQTPPSSLSDIAQLANLEAQAPTTTPGTQKSMRDVDRENALVLIAELLQRCPDELPDASKATFEKLLREGGQRLLRERDEGEGEGEGEEGKVGLK</sequence>
<evidence type="ECO:0000256" key="3">
    <source>
        <dbReference type="ARBA" id="ARBA00004514"/>
    </source>
</evidence>
<dbReference type="AlphaFoldDB" id="A0A4Z0YRN8"/>
<organism evidence="8 9">
    <name type="scientific">Xylaria hypoxylon</name>
    <dbReference type="NCBI Taxonomy" id="37992"/>
    <lineage>
        <taxon>Eukaryota</taxon>
        <taxon>Fungi</taxon>
        <taxon>Dikarya</taxon>
        <taxon>Ascomycota</taxon>
        <taxon>Pezizomycotina</taxon>
        <taxon>Sordariomycetes</taxon>
        <taxon>Xylariomycetidae</taxon>
        <taxon>Xylariales</taxon>
        <taxon>Xylariaceae</taxon>
        <taxon>Xylaria</taxon>
    </lineage>
</organism>
<evidence type="ECO:0000313" key="8">
    <source>
        <dbReference type="EMBL" id="TGJ86577.1"/>
    </source>
</evidence>
<keyword evidence="6" id="KW-0496">Mitochondrion</keyword>
<accession>A0A4Z0YRN8</accession>
<dbReference type="InterPro" id="IPR016024">
    <property type="entry name" value="ARM-type_fold"/>
</dbReference>
<dbReference type="Gene3D" id="1.25.10.10">
    <property type="entry name" value="Leucine-rich Repeat Variant"/>
    <property type="match status" value="2"/>
</dbReference>
<gene>
    <name evidence="8" type="ORF">E0Z10_g2204</name>
</gene>
<protein>
    <recommendedName>
        <fullName evidence="10">UNC-45/Cro1/She4 central domain-containing protein</fullName>
    </recommendedName>
</protein>
<dbReference type="GO" id="GO:0005829">
    <property type="term" value="C:cytosol"/>
    <property type="evidence" value="ECO:0007669"/>
    <property type="project" value="UniProtKB-SubCell"/>
</dbReference>
<dbReference type="STRING" id="37992.A0A4Z0YRN8"/>
<keyword evidence="5" id="KW-0256">Endoplasmic reticulum</keyword>
<feature type="region of interest" description="Disordered" evidence="7">
    <location>
        <begin position="477"/>
        <end position="498"/>
    </location>
</feature>
<dbReference type="InterPro" id="IPR040144">
    <property type="entry name" value="RAP1GDS1"/>
</dbReference>
<keyword evidence="9" id="KW-1185">Reference proteome</keyword>
<dbReference type="EMBL" id="SKBN01000025">
    <property type="protein sequence ID" value="TGJ86577.1"/>
    <property type="molecule type" value="Genomic_DNA"/>
</dbReference>
<evidence type="ECO:0000256" key="7">
    <source>
        <dbReference type="SAM" id="MobiDB-lite"/>
    </source>
</evidence>
<feature type="region of interest" description="Disordered" evidence="7">
    <location>
        <begin position="658"/>
        <end position="680"/>
    </location>
</feature>
<name>A0A4Z0YRN8_9PEZI</name>
<feature type="compositionally biased region" description="Low complexity" evidence="7">
    <location>
        <begin position="572"/>
        <end position="581"/>
    </location>
</feature>
<evidence type="ECO:0000256" key="6">
    <source>
        <dbReference type="ARBA" id="ARBA00023128"/>
    </source>
</evidence>
<comment type="caution">
    <text evidence="8">The sequence shown here is derived from an EMBL/GenBank/DDBJ whole genome shotgun (WGS) entry which is preliminary data.</text>
</comment>
<dbReference type="SMART" id="SM00185">
    <property type="entry name" value="ARM"/>
    <property type="match status" value="4"/>
</dbReference>
<dbReference type="Proteomes" id="UP000297716">
    <property type="component" value="Unassembled WGS sequence"/>
</dbReference>
<evidence type="ECO:0000256" key="4">
    <source>
        <dbReference type="ARBA" id="ARBA00022490"/>
    </source>
</evidence>
<proteinExistence type="predicted"/>
<evidence type="ECO:0000256" key="5">
    <source>
        <dbReference type="ARBA" id="ARBA00022824"/>
    </source>
</evidence>
<dbReference type="GO" id="GO:0005739">
    <property type="term" value="C:mitochondrion"/>
    <property type="evidence" value="ECO:0007669"/>
    <property type="project" value="UniProtKB-SubCell"/>
</dbReference>
<dbReference type="GO" id="GO:0005783">
    <property type="term" value="C:endoplasmic reticulum"/>
    <property type="evidence" value="ECO:0007669"/>
    <property type="project" value="UniProtKB-SubCell"/>
</dbReference>
<evidence type="ECO:0000313" key="9">
    <source>
        <dbReference type="Proteomes" id="UP000297716"/>
    </source>
</evidence>
<evidence type="ECO:0008006" key="10">
    <source>
        <dbReference type="Google" id="ProtNLM"/>
    </source>
</evidence>
<dbReference type="InterPro" id="IPR000225">
    <property type="entry name" value="Armadillo"/>
</dbReference>
<feature type="region of interest" description="Disordered" evidence="7">
    <location>
        <begin position="571"/>
        <end position="593"/>
    </location>
</feature>
<keyword evidence="4" id="KW-0963">Cytoplasm</keyword>
<comment type="subcellular location">
    <subcellularLocation>
        <location evidence="3">Cytoplasm</location>
        <location evidence="3">Cytosol</location>
    </subcellularLocation>
    <subcellularLocation>
        <location evidence="2">Endoplasmic reticulum</location>
    </subcellularLocation>
    <subcellularLocation>
        <location evidence="1">Mitochondrion</location>
    </subcellularLocation>
</comment>
<dbReference type="InterPro" id="IPR011989">
    <property type="entry name" value="ARM-like"/>
</dbReference>
<feature type="compositionally biased region" description="Low complexity" evidence="7">
    <location>
        <begin position="487"/>
        <end position="498"/>
    </location>
</feature>
<evidence type="ECO:0000256" key="1">
    <source>
        <dbReference type="ARBA" id="ARBA00004173"/>
    </source>
</evidence>
<dbReference type="OrthoDB" id="26149at2759"/>
<dbReference type="GO" id="GO:0005085">
    <property type="term" value="F:guanyl-nucleotide exchange factor activity"/>
    <property type="evidence" value="ECO:0007669"/>
    <property type="project" value="InterPro"/>
</dbReference>
<dbReference type="PANTHER" id="PTHR10957">
    <property type="entry name" value="RAP1 GTPASE-GDP DISSOCIATION STIMULATOR 1"/>
    <property type="match status" value="1"/>
</dbReference>
<reference evidence="8 9" key="1">
    <citation type="submission" date="2019-03" db="EMBL/GenBank/DDBJ databases">
        <title>Draft genome sequence of Xylaria hypoxylon DSM 108379, a ubiquitous saprotrophic-parasitic fungi on hardwood.</title>
        <authorList>
            <person name="Buettner E."/>
            <person name="Leonhardt S."/>
            <person name="Gebauer A.M."/>
            <person name="Liers C."/>
            <person name="Hofrichter M."/>
            <person name="Kellner H."/>
        </authorList>
    </citation>
    <scope>NUCLEOTIDE SEQUENCE [LARGE SCALE GENOMIC DNA]</scope>
    <source>
        <strain evidence="8 9">DSM 108379</strain>
    </source>
</reference>
<feature type="compositionally biased region" description="Polar residues" evidence="7">
    <location>
        <begin position="582"/>
        <end position="593"/>
    </location>
</feature>